<proteinExistence type="predicted"/>
<organism evidence="1 2">
    <name type="scientific">Flemingia macrophylla</name>
    <dbReference type="NCBI Taxonomy" id="520843"/>
    <lineage>
        <taxon>Eukaryota</taxon>
        <taxon>Viridiplantae</taxon>
        <taxon>Streptophyta</taxon>
        <taxon>Embryophyta</taxon>
        <taxon>Tracheophyta</taxon>
        <taxon>Spermatophyta</taxon>
        <taxon>Magnoliopsida</taxon>
        <taxon>eudicotyledons</taxon>
        <taxon>Gunneridae</taxon>
        <taxon>Pentapetalae</taxon>
        <taxon>rosids</taxon>
        <taxon>fabids</taxon>
        <taxon>Fabales</taxon>
        <taxon>Fabaceae</taxon>
        <taxon>Papilionoideae</taxon>
        <taxon>50 kb inversion clade</taxon>
        <taxon>NPAAA clade</taxon>
        <taxon>indigoferoid/millettioid clade</taxon>
        <taxon>Phaseoleae</taxon>
        <taxon>Flemingia</taxon>
    </lineage>
</organism>
<gene>
    <name evidence="1" type="ORF">Fmac_011152</name>
</gene>
<dbReference type="AlphaFoldDB" id="A0ABD1MLX6"/>
<accession>A0ABD1MLX6</accession>
<sequence>MSEETRENLLTMKILGRHRRCPKAKDKFSRQLSRQQVQNVDAQLLNRRQLLLQVVQTQLKLKHGH</sequence>
<evidence type="ECO:0000313" key="2">
    <source>
        <dbReference type="Proteomes" id="UP001603857"/>
    </source>
</evidence>
<comment type="caution">
    <text evidence="1">The sequence shown here is derived from an EMBL/GenBank/DDBJ whole genome shotgun (WGS) entry which is preliminary data.</text>
</comment>
<name>A0ABD1MLX6_9FABA</name>
<dbReference type="Proteomes" id="UP001603857">
    <property type="component" value="Unassembled WGS sequence"/>
</dbReference>
<dbReference type="EMBL" id="JBGMDY010000004">
    <property type="protein sequence ID" value="KAL2336706.1"/>
    <property type="molecule type" value="Genomic_DNA"/>
</dbReference>
<keyword evidence="2" id="KW-1185">Reference proteome</keyword>
<protein>
    <submittedName>
        <fullName evidence="1">Uncharacterized protein</fullName>
    </submittedName>
</protein>
<evidence type="ECO:0000313" key="1">
    <source>
        <dbReference type="EMBL" id="KAL2336706.1"/>
    </source>
</evidence>
<reference evidence="1 2" key="1">
    <citation type="submission" date="2024-08" db="EMBL/GenBank/DDBJ databases">
        <title>Insights into the chromosomal genome structure of Flemingia macrophylla.</title>
        <authorList>
            <person name="Ding Y."/>
            <person name="Zhao Y."/>
            <person name="Bi W."/>
            <person name="Wu M."/>
            <person name="Zhao G."/>
            <person name="Gong Y."/>
            <person name="Li W."/>
            <person name="Zhang P."/>
        </authorList>
    </citation>
    <scope>NUCLEOTIDE SEQUENCE [LARGE SCALE GENOMIC DNA]</scope>
    <source>
        <strain evidence="1">DYQJB</strain>
        <tissue evidence="1">Leaf</tissue>
    </source>
</reference>